<keyword evidence="5 6" id="KW-0472">Membrane</keyword>
<feature type="transmembrane region" description="Helical" evidence="6">
    <location>
        <begin position="365"/>
        <end position="389"/>
    </location>
</feature>
<keyword evidence="4 6" id="KW-1133">Transmembrane helix</keyword>
<proteinExistence type="predicted"/>
<dbReference type="GO" id="GO:0016020">
    <property type="term" value="C:membrane"/>
    <property type="evidence" value="ECO:0007669"/>
    <property type="project" value="UniProtKB-SubCell"/>
</dbReference>
<keyword evidence="3 6" id="KW-0812">Transmembrane</keyword>
<evidence type="ECO:0000313" key="9">
    <source>
        <dbReference type="Proteomes" id="UP000282195"/>
    </source>
</evidence>
<dbReference type="InterPro" id="IPR011701">
    <property type="entry name" value="MFS"/>
</dbReference>
<feature type="transmembrane region" description="Helical" evidence="6">
    <location>
        <begin position="305"/>
        <end position="327"/>
    </location>
</feature>
<evidence type="ECO:0000256" key="4">
    <source>
        <dbReference type="ARBA" id="ARBA00022989"/>
    </source>
</evidence>
<protein>
    <submittedName>
        <fullName evidence="8">MFS transporter</fullName>
    </submittedName>
</protein>
<dbReference type="AlphaFoldDB" id="A0A387FW60"/>
<evidence type="ECO:0000256" key="6">
    <source>
        <dbReference type="SAM" id="Phobius"/>
    </source>
</evidence>
<dbReference type="Gene3D" id="1.20.1720.10">
    <property type="entry name" value="Multidrug resistance protein D"/>
    <property type="match status" value="1"/>
</dbReference>
<dbReference type="KEGG" id="rjg:CCGE525_13660"/>
<feature type="transmembrane region" description="Helical" evidence="6">
    <location>
        <begin position="339"/>
        <end position="359"/>
    </location>
</feature>
<feature type="transmembrane region" description="Helical" evidence="6">
    <location>
        <begin position="89"/>
        <end position="109"/>
    </location>
</feature>
<evidence type="ECO:0000256" key="5">
    <source>
        <dbReference type="ARBA" id="ARBA00023136"/>
    </source>
</evidence>
<feature type="transmembrane region" description="Helical" evidence="6">
    <location>
        <begin position="275"/>
        <end position="299"/>
    </location>
</feature>
<dbReference type="PANTHER" id="PTHR42718:SF9">
    <property type="entry name" value="MAJOR FACILITATOR SUPERFAMILY MULTIDRUG TRANSPORTER MFSC"/>
    <property type="match status" value="1"/>
</dbReference>
<feature type="transmembrane region" description="Helical" evidence="6">
    <location>
        <begin position="20"/>
        <end position="38"/>
    </location>
</feature>
<dbReference type="GO" id="GO:0022857">
    <property type="term" value="F:transmembrane transporter activity"/>
    <property type="evidence" value="ECO:0007669"/>
    <property type="project" value="InterPro"/>
</dbReference>
<feature type="transmembrane region" description="Helical" evidence="6">
    <location>
        <begin position="435"/>
        <end position="457"/>
    </location>
</feature>
<dbReference type="PANTHER" id="PTHR42718">
    <property type="entry name" value="MAJOR FACILITATOR SUPERFAMILY MULTIDRUG TRANSPORTER MFSC"/>
    <property type="match status" value="1"/>
</dbReference>
<feature type="transmembrane region" description="Helical" evidence="6">
    <location>
        <begin position="410"/>
        <end position="429"/>
    </location>
</feature>
<dbReference type="Gene3D" id="1.20.1250.20">
    <property type="entry name" value="MFS general substrate transporter like domains"/>
    <property type="match status" value="1"/>
</dbReference>
<keyword evidence="9" id="KW-1185">Reference proteome</keyword>
<evidence type="ECO:0000256" key="1">
    <source>
        <dbReference type="ARBA" id="ARBA00004141"/>
    </source>
</evidence>
<evidence type="ECO:0000256" key="2">
    <source>
        <dbReference type="ARBA" id="ARBA00022448"/>
    </source>
</evidence>
<evidence type="ECO:0000256" key="3">
    <source>
        <dbReference type="ARBA" id="ARBA00022692"/>
    </source>
</evidence>
<dbReference type="RefSeq" id="WP_120704738.1">
    <property type="nucleotide sequence ID" value="NZ_CP032694.1"/>
</dbReference>
<dbReference type="Proteomes" id="UP000282195">
    <property type="component" value="Chromosome"/>
</dbReference>
<feature type="transmembrane region" description="Helical" evidence="6">
    <location>
        <begin position="148"/>
        <end position="170"/>
    </location>
</feature>
<organism evidence="8 9">
    <name type="scientific">Rhizobium jaguaris</name>
    <dbReference type="NCBI Taxonomy" id="1312183"/>
    <lineage>
        <taxon>Bacteria</taxon>
        <taxon>Pseudomonadati</taxon>
        <taxon>Pseudomonadota</taxon>
        <taxon>Alphaproteobacteria</taxon>
        <taxon>Hyphomicrobiales</taxon>
        <taxon>Rhizobiaceae</taxon>
        <taxon>Rhizobium/Agrobacterium group</taxon>
        <taxon>Rhizobium</taxon>
    </lineage>
</organism>
<sequence>MSDIEMMEAQASNEARPFMVLFASMTGIMLVSLDVSVVNVAVESLQSSFRVPLEELQWVLNAYTLSYATFLLSAGALSDRIGARPTFLWGFGIFLAASLVCGAAPNFLTLTLARVAQGLGAALLVPSAMALLQRAFPESRERAKAVGLWAGSGSLAIAAGPLVGGALISLVGWRTIFLMNVPIGIIGIWLTLRHGPTLLARVKRDFDLAGQFTAAAALACLTAAVSYADVAGSGAWIAGGLIVAALFAAAFLYIESSIRQPTVPLGLFRNTGFTVATVAGFILNFVFYGMIFVFSLFFQTVQGKSAFATGGAFVPMSAVIMIVNVVAGRLAAHFGIRPTMMIGLLLATVDYAAMCFIGADASLFLVAPTFMIAGAGIALAIPSVMAATLAYADPQSVGVASGVVNASRQVGGAIGVALFSAIIGTAAGSEFVAEMHVASIISAVGLIIAAACVILIMPTLRHAETPPTSGMTEH</sequence>
<feature type="transmembrane region" description="Helical" evidence="6">
    <location>
        <begin position="58"/>
        <end position="77"/>
    </location>
</feature>
<feature type="domain" description="Major facilitator superfamily (MFS) profile" evidence="7">
    <location>
        <begin position="20"/>
        <end position="461"/>
    </location>
</feature>
<name>A0A387FW60_9HYPH</name>
<dbReference type="InterPro" id="IPR020846">
    <property type="entry name" value="MFS_dom"/>
</dbReference>
<dbReference type="CDD" id="cd17321">
    <property type="entry name" value="MFS_MMR_MDR_like"/>
    <property type="match status" value="1"/>
</dbReference>
<accession>A0A387FW60</accession>
<comment type="subcellular location">
    <subcellularLocation>
        <location evidence="1">Membrane</location>
        <topology evidence="1">Multi-pass membrane protein</topology>
    </subcellularLocation>
</comment>
<evidence type="ECO:0000313" key="8">
    <source>
        <dbReference type="EMBL" id="AYG59732.1"/>
    </source>
</evidence>
<feature type="transmembrane region" description="Helical" evidence="6">
    <location>
        <begin position="208"/>
        <end position="228"/>
    </location>
</feature>
<reference evidence="8 9" key="1">
    <citation type="submission" date="2018-10" db="EMBL/GenBank/DDBJ databases">
        <title>Rhizobium etli, R. leguminosarum and a new Rhizobium genospecies from Phaseolus dumosus.</title>
        <authorList>
            <person name="Ramirez-Puebla S.T."/>
            <person name="Rogel-Hernandez M.A."/>
            <person name="Guerrero G."/>
            <person name="Ormeno-Orrillo E."/>
            <person name="Martinez-Romero J.C."/>
            <person name="Negrete-Yankelevich S."/>
            <person name="Martinez-Romero E."/>
        </authorList>
    </citation>
    <scope>NUCLEOTIDE SEQUENCE [LARGE SCALE GENOMIC DNA]</scope>
    <source>
        <strain evidence="8 9">CCGE525</strain>
    </source>
</reference>
<evidence type="ECO:0000259" key="7">
    <source>
        <dbReference type="PROSITE" id="PS50850"/>
    </source>
</evidence>
<gene>
    <name evidence="8" type="ORF">CCGE525_13660</name>
</gene>
<feature type="transmembrane region" description="Helical" evidence="6">
    <location>
        <begin position="234"/>
        <end position="254"/>
    </location>
</feature>
<keyword evidence="2" id="KW-0813">Transport</keyword>
<dbReference type="SUPFAM" id="SSF103473">
    <property type="entry name" value="MFS general substrate transporter"/>
    <property type="match status" value="1"/>
</dbReference>
<feature type="transmembrane region" description="Helical" evidence="6">
    <location>
        <begin position="176"/>
        <end position="196"/>
    </location>
</feature>
<dbReference type="EMBL" id="CP032694">
    <property type="protein sequence ID" value="AYG59732.1"/>
    <property type="molecule type" value="Genomic_DNA"/>
</dbReference>
<dbReference type="PROSITE" id="PS50850">
    <property type="entry name" value="MFS"/>
    <property type="match status" value="1"/>
</dbReference>
<dbReference type="InterPro" id="IPR036259">
    <property type="entry name" value="MFS_trans_sf"/>
</dbReference>
<dbReference type="OrthoDB" id="2414439at2"/>
<dbReference type="Pfam" id="PF07690">
    <property type="entry name" value="MFS_1"/>
    <property type="match status" value="1"/>
</dbReference>
<feature type="transmembrane region" description="Helical" evidence="6">
    <location>
        <begin position="115"/>
        <end position="136"/>
    </location>
</feature>